<proteinExistence type="predicted"/>
<accession>A0AAW2CFQ6</accession>
<feature type="compositionally biased region" description="Pro residues" evidence="1">
    <location>
        <begin position="99"/>
        <end position="116"/>
    </location>
</feature>
<name>A0AAW2CFQ6_9ROSI</name>
<keyword evidence="3" id="KW-1185">Reference proteome</keyword>
<gene>
    <name evidence="2" type="ORF">SO802_021722</name>
</gene>
<feature type="compositionally biased region" description="Low complexity" evidence="1">
    <location>
        <begin position="68"/>
        <end position="84"/>
    </location>
</feature>
<evidence type="ECO:0000313" key="2">
    <source>
        <dbReference type="EMBL" id="KAK9997036.1"/>
    </source>
</evidence>
<evidence type="ECO:0000256" key="1">
    <source>
        <dbReference type="SAM" id="MobiDB-lite"/>
    </source>
</evidence>
<reference evidence="2 3" key="1">
    <citation type="submission" date="2024-01" db="EMBL/GenBank/DDBJ databases">
        <title>A telomere-to-telomere, gap-free genome of sweet tea (Lithocarpus litseifolius).</title>
        <authorList>
            <person name="Zhou J."/>
        </authorList>
    </citation>
    <scope>NUCLEOTIDE SEQUENCE [LARGE SCALE GENOMIC DNA]</scope>
    <source>
        <strain evidence="2">Zhou-2022a</strain>
        <tissue evidence="2">Leaf</tissue>
    </source>
</reference>
<protein>
    <submittedName>
        <fullName evidence="2">Uncharacterized protein</fullName>
    </submittedName>
</protein>
<organism evidence="2 3">
    <name type="scientific">Lithocarpus litseifolius</name>
    <dbReference type="NCBI Taxonomy" id="425828"/>
    <lineage>
        <taxon>Eukaryota</taxon>
        <taxon>Viridiplantae</taxon>
        <taxon>Streptophyta</taxon>
        <taxon>Embryophyta</taxon>
        <taxon>Tracheophyta</taxon>
        <taxon>Spermatophyta</taxon>
        <taxon>Magnoliopsida</taxon>
        <taxon>eudicotyledons</taxon>
        <taxon>Gunneridae</taxon>
        <taxon>Pentapetalae</taxon>
        <taxon>rosids</taxon>
        <taxon>fabids</taxon>
        <taxon>Fagales</taxon>
        <taxon>Fagaceae</taxon>
        <taxon>Lithocarpus</taxon>
    </lineage>
</organism>
<dbReference type="AlphaFoldDB" id="A0AAW2CFQ6"/>
<dbReference type="Proteomes" id="UP001459277">
    <property type="component" value="Unassembled WGS sequence"/>
</dbReference>
<dbReference type="EMBL" id="JAZDWU010000007">
    <property type="protein sequence ID" value="KAK9997036.1"/>
    <property type="molecule type" value="Genomic_DNA"/>
</dbReference>
<sequence>MARVPLVCFWLVEKHTSERVVRQFGMVQEIPPNVDTDDTLHAIDLRGKINVNWRDKHVDYIQGKSRSARSSGRPSTSSTPASHSHCQRATPHQVDSRPDPPPPPYASPTPEFPPPLHASLALEFPPPPHASPSLKISPCATHAVPDLEIPLPTTHASSHLEIPSPTPCTFSDPAHLSLTPPSFDLGIDFNETPPVMHTQSPLYSIGHIDHVPPHSDSMSFMPTPGLHTNPMITGLTHISSATPSSSAVVGSSVVGNQAK</sequence>
<evidence type="ECO:0000313" key="3">
    <source>
        <dbReference type="Proteomes" id="UP001459277"/>
    </source>
</evidence>
<feature type="region of interest" description="Disordered" evidence="1">
    <location>
        <begin position="62"/>
        <end position="137"/>
    </location>
</feature>
<comment type="caution">
    <text evidence="2">The sequence shown here is derived from an EMBL/GenBank/DDBJ whole genome shotgun (WGS) entry which is preliminary data.</text>
</comment>